<dbReference type="CDD" id="cd11037">
    <property type="entry name" value="CYP199A2-like"/>
    <property type="match status" value="1"/>
</dbReference>
<dbReference type="Gene3D" id="1.10.630.10">
    <property type="entry name" value="Cytochrome P450"/>
    <property type="match status" value="1"/>
</dbReference>
<evidence type="ECO:0000313" key="3">
    <source>
        <dbReference type="Proteomes" id="UP001500457"/>
    </source>
</evidence>
<dbReference type="Pfam" id="PF00067">
    <property type="entry name" value="p450"/>
    <property type="match status" value="1"/>
</dbReference>
<comment type="caution">
    <text evidence="2">The sequence shown here is derived from an EMBL/GenBank/DDBJ whole genome shotgun (WGS) entry which is preliminary data.</text>
</comment>
<keyword evidence="3" id="KW-1185">Reference proteome</keyword>
<name>A0ABP9F835_9PSEU</name>
<comment type="similarity">
    <text evidence="1">Belongs to the cytochrome P450 family.</text>
</comment>
<organism evidence="2 3">
    <name type="scientific">Actinomycetospora straminea</name>
    <dbReference type="NCBI Taxonomy" id="663607"/>
    <lineage>
        <taxon>Bacteria</taxon>
        <taxon>Bacillati</taxon>
        <taxon>Actinomycetota</taxon>
        <taxon>Actinomycetes</taxon>
        <taxon>Pseudonocardiales</taxon>
        <taxon>Pseudonocardiaceae</taxon>
        <taxon>Actinomycetospora</taxon>
    </lineage>
</organism>
<protein>
    <submittedName>
        <fullName evidence="2">Cytochrome P450</fullName>
    </submittedName>
</protein>
<dbReference type="PANTHER" id="PTHR46696">
    <property type="entry name" value="P450, PUTATIVE (EUROFUNG)-RELATED"/>
    <property type="match status" value="1"/>
</dbReference>
<dbReference type="RefSeq" id="WP_274235197.1">
    <property type="nucleotide sequence ID" value="NZ_BAABHQ010000030.1"/>
</dbReference>
<sequence length="408" mass="43987">MTTTAPTARPAIPVVDVDPFSHEVLEDPLPMQAALRDAGPVVFLPRYDLYAVARYAEVRAALVDWQRFPSSAGVGMSNFRHETPWRPPSLLLEADPPHHDAPRAVLSAILGPRALRRLTDRWFADAEDLVAGLLDGAGPVVELDGMAALAAAFPLRVFPDAVGLPREGRENLLPYGDHAFNAFGPSNDLVAKGAPRVAELSAWVGAQCAREVLADDGFGAAIWAASDRGEITPAQAPLIVRSLLTAGVDTTVHGLGAVLHGLATHPDAWATLRARPERARVAFDEAVRWQSPVQTFFRTAEVDTPIGGTVVPADRKILMFLGAANRDPRHWADPDRFDLDRDPSGHVGYGMGIHQCVGQHVARLEGAALLTALTRRVERIEPAAAPARHHNNTMRAFASLPLRLHLAG</sequence>
<dbReference type="InterPro" id="IPR001128">
    <property type="entry name" value="Cyt_P450"/>
</dbReference>
<evidence type="ECO:0000256" key="1">
    <source>
        <dbReference type="ARBA" id="ARBA00010617"/>
    </source>
</evidence>
<proteinExistence type="inferred from homology"/>
<reference evidence="3" key="1">
    <citation type="journal article" date="2019" name="Int. J. Syst. Evol. Microbiol.">
        <title>The Global Catalogue of Microorganisms (GCM) 10K type strain sequencing project: providing services to taxonomists for standard genome sequencing and annotation.</title>
        <authorList>
            <consortium name="The Broad Institute Genomics Platform"/>
            <consortium name="The Broad Institute Genome Sequencing Center for Infectious Disease"/>
            <person name="Wu L."/>
            <person name="Ma J."/>
        </authorList>
    </citation>
    <scope>NUCLEOTIDE SEQUENCE [LARGE SCALE GENOMIC DNA]</scope>
    <source>
        <strain evidence="3">JCM 17983</strain>
    </source>
</reference>
<accession>A0ABP9F835</accession>
<dbReference type="EMBL" id="BAABHQ010000030">
    <property type="protein sequence ID" value="GAA4896442.1"/>
    <property type="molecule type" value="Genomic_DNA"/>
</dbReference>
<dbReference type="PRINTS" id="PR00359">
    <property type="entry name" value="BP450"/>
</dbReference>
<dbReference type="Proteomes" id="UP001500457">
    <property type="component" value="Unassembled WGS sequence"/>
</dbReference>
<dbReference type="InterPro" id="IPR002397">
    <property type="entry name" value="Cyt_P450_B"/>
</dbReference>
<evidence type="ECO:0000313" key="2">
    <source>
        <dbReference type="EMBL" id="GAA4896442.1"/>
    </source>
</evidence>
<gene>
    <name evidence="2" type="ORF">GCM10023203_58640</name>
</gene>
<dbReference type="InterPro" id="IPR036396">
    <property type="entry name" value="Cyt_P450_sf"/>
</dbReference>
<dbReference type="SUPFAM" id="SSF48264">
    <property type="entry name" value="Cytochrome P450"/>
    <property type="match status" value="1"/>
</dbReference>
<dbReference type="PANTHER" id="PTHR46696:SF1">
    <property type="entry name" value="CYTOCHROME P450 YJIB-RELATED"/>
    <property type="match status" value="1"/>
</dbReference>